<comment type="caution">
    <text evidence="2">The sequence shown here is derived from an EMBL/GenBank/DDBJ whole genome shotgun (WGS) entry which is preliminary data.</text>
</comment>
<evidence type="ECO:0000313" key="2">
    <source>
        <dbReference type="EMBL" id="MFC4585206.1"/>
    </source>
</evidence>
<sequence length="144" mass="15260">MEQRLDFVTLGVPDLGAVRDFYLGGLGWEPVLEVPGEIIFLQVGHGLVLGLFGSADLDADVGAGQDSGRSAPFTLSHNVEGEDEVREVMEQAREAGATILKEAQPAAFGGFHGYFADPAGFRWEVCFNPGWSVAPDGTVGIVPV</sequence>
<dbReference type="Gene3D" id="3.10.180.10">
    <property type="entry name" value="2,3-Dihydroxybiphenyl 1,2-Dioxygenase, domain 1"/>
    <property type="match status" value="1"/>
</dbReference>
<dbReference type="Pfam" id="PF00903">
    <property type="entry name" value="Glyoxalase"/>
    <property type="match status" value="1"/>
</dbReference>
<dbReference type="PANTHER" id="PTHR36503:SF1">
    <property type="entry name" value="BLR2520 PROTEIN"/>
    <property type="match status" value="1"/>
</dbReference>
<keyword evidence="3" id="KW-1185">Reference proteome</keyword>
<protein>
    <submittedName>
        <fullName evidence="2">VOC family protein</fullName>
    </submittedName>
</protein>
<dbReference type="PROSITE" id="PS51819">
    <property type="entry name" value="VOC"/>
    <property type="match status" value="1"/>
</dbReference>
<dbReference type="Proteomes" id="UP001595891">
    <property type="component" value="Unassembled WGS sequence"/>
</dbReference>
<dbReference type="InterPro" id="IPR029068">
    <property type="entry name" value="Glyas_Bleomycin-R_OHBP_Dase"/>
</dbReference>
<dbReference type="SUPFAM" id="SSF54593">
    <property type="entry name" value="Glyoxalase/Bleomycin resistance protein/Dihydroxybiphenyl dioxygenase"/>
    <property type="match status" value="1"/>
</dbReference>
<dbReference type="InterPro" id="IPR004360">
    <property type="entry name" value="Glyas_Fos-R_dOase_dom"/>
</dbReference>
<reference evidence="3" key="1">
    <citation type="journal article" date="2019" name="Int. J. Syst. Evol. Microbiol.">
        <title>The Global Catalogue of Microorganisms (GCM) 10K type strain sequencing project: providing services to taxonomists for standard genome sequencing and annotation.</title>
        <authorList>
            <consortium name="The Broad Institute Genomics Platform"/>
            <consortium name="The Broad Institute Genome Sequencing Center for Infectious Disease"/>
            <person name="Wu L."/>
            <person name="Ma J."/>
        </authorList>
    </citation>
    <scope>NUCLEOTIDE SEQUENCE [LARGE SCALE GENOMIC DNA]</scope>
    <source>
        <strain evidence="3">CCUG 49560</strain>
    </source>
</reference>
<feature type="domain" description="VOC" evidence="1">
    <location>
        <begin position="4"/>
        <end position="128"/>
    </location>
</feature>
<gene>
    <name evidence="2" type="ORF">ACFO8L_03925</name>
</gene>
<name>A0ABV9E6P8_9ACTN</name>
<evidence type="ECO:0000313" key="3">
    <source>
        <dbReference type="Proteomes" id="UP001595891"/>
    </source>
</evidence>
<evidence type="ECO:0000259" key="1">
    <source>
        <dbReference type="PROSITE" id="PS51819"/>
    </source>
</evidence>
<dbReference type="RefSeq" id="WP_262850528.1">
    <property type="nucleotide sequence ID" value="NZ_JANZYP010000109.1"/>
</dbReference>
<dbReference type="EMBL" id="JBHSFN010000002">
    <property type="protein sequence ID" value="MFC4585206.1"/>
    <property type="molecule type" value="Genomic_DNA"/>
</dbReference>
<accession>A0ABV9E6P8</accession>
<organism evidence="2 3">
    <name type="scientific">Sphaerisporangium corydalis</name>
    <dbReference type="NCBI Taxonomy" id="1441875"/>
    <lineage>
        <taxon>Bacteria</taxon>
        <taxon>Bacillati</taxon>
        <taxon>Actinomycetota</taxon>
        <taxon>Actinomycetes</taxon>
        <taxon>Streptosporangiales</taxon>
        <taxon>Streptosporangiaceae</taxon>
        <taxon>Sphaerisporangium</taxon>
    </lineage>
</organism>
<dbReference type="InterPro" id="IPR037523">
    <property type="entry name" value="VOC_core"/>
</dbReference>
<dbReference type="PANTHER" id="PTHR36503">
    <property type="entry name" value="BLR2520 PROTEIN"/>
    <property type="match status" value="1"/>
</dbReference>
<proteinExistence type="predicted"/>